<evidence type="ECO:0000256" key="1">
    <source>
        <dbReference type="SAM" id="MobiDB-lite"/>
    </source>
</evidence>
<sequence length="179" mass="19323">MSRREIRAQQQQGRPPVTLPLVVVTVETGGTLIVTVDGAPFAPEAFAPAWRRSDFGRLMDCITDLRRTPVRVEVHESDGTSFTDIITPSPSRRSRPEPETANTETVLETPAAPQLVEVAAEGFIPGEDIGVAIIVAHTDASHTGRARALLEAAQFDASPIGEVVLIGRVSGNYEIVRYP</sequence>
<reference evidence="2 3" key="1">
    <citation type="submission" date="2024-09" db="EMBL/GenBank/DDBJ databases">
        <authorList>
            <person name="Sun Q."/>
            <person name="Mori K."/>
        </authorList>
    </citation>
    <scope>NUCLEOTIDE SEQUENCE [LARGE SCALE GENOMIC DNA]</scope>
    <source>
        <strain evidence="2 3">NCAIM B.02604</strain>
    </source>
</reference>
<evidence type="ECO:0000313" key="3">
    <source>
        <dbReference type="Proteomes" id="UP001589862"/>
    </source>
</evidence>
<dbReference type="EMBL" id="JBHLUB010000030">
    <property type="protein sequence ID" value="MFC0582328.1"/>
    <property type="molecule type" value="Genomic_DNA"/>
</dbReference>
<organism evidence="2 3">
    <name type="scientific">Micrococcoides hystricis</name>
    <dbReference type="NCBI Taxonomy" id="1572761"/>
    <lineage>
        <taxon>Bacteria</taxon>
        <taxon>Bacillati</taxon>
        <taxon>Actinomycetota</taxon>
        <taxon>Actinomycetes</taxon>
        <taxon>Micrococcales</taxon>
        <taxon>Micrococcaceae</taxon>
        <taxon>Micrococcoides</taxon>
    </lineage>
</organism>
<gene>
    <name evidence="2" type="ORF">ACFFFR_08035</name>
</gene>
<accession>A0ABV6PB32</accession>
<proteinExistence type="predicted"/>
<protein>
    <submittedName>
        <fullName evidence="2">Uncharacterized protein</fullName>
    </submittedName>
</protein>
<dbReference type="RefSeq" id="WP_377459408.1">
    <property type="nucleotide sequence ID" value="NZ_JBHLUB010000030.1"/>
</dbReference>
<feature type="region of interest" description="Disordered" evidence="1">
    <location>
        <begin position="81"/>
        <end position="104"/>
    </location>
</feature>
<comment type="caution">
    <text evidence="2">The sequence shown here is derived from an EMBL/GenBank/DDBJ whole genome shotgun (WGS) entry which is preliminary data.</text>
</comment>
<keyword evidence="3" id="KW-1185">Reference proteome</keyword>
<name>A0ABV6PB32_9MICC</name>
<evidence type="ECO:0000313" key="2">
    <source>
        <dbReference type="EMBL" id="MFC0582328.1"/>
    </source>
</evidence>
<dbReference type="Proteomes" id="UP001589862">
    <property type="component" value="Unassembled WGS sequence"/>
</dbReference>